<feature type="transmembrane region" description="Helical" evidence="5">
    <location>
        <begin position="111"/>
        <end position="130"/>
    </location>
</feature>
<dbReference type="Proteomes" id="UP000469430">
    <property type="component" value="Unassembled WGS sequence"/>
</dbReference>
<dbReference type="EMBL" id="WTYJ01000003">
    <property type="protein sequence ID" value="MXP00373.1"/>
    <property type="molecule type" value="Genomic_DNA"/>
</dbReference>
<evidence type="ECO:0000256" key="5">
    <source>
        <dbReference type="SAM" id="Phobius"/>
    </source>
</evidence>
<evidence type="ECO:0000256" key="3">
    <source>
        <dbReference type="ARBA" id="ARBA00022989"/>
    </source>
</evidence>
<reference evidence="7 8" key="1">
    <citation type="submission" date="2019-12" db="EMBL/GenBank/DDBJ databases">
        <title>Genomic-based taxomic classification of the family Erythrobacteraceae.</title>
        <authorList>
            <person name="Xu L."/>
        </authorList>
    </citation>
    <scope>NUCLEOTIDE SEQUENCE [LARGE SCALE GENOMIC DNA]</scope>
    <source>
        <strain evidence="7 8">S36</strain>
    </source>
</reference>
<evidence type="ECO:0000313" key="8">
    <source>
        <dbReference type="Proteomes" id="UP000469430"/>
    </source>
</evidence>
<comment type="caution">
    <text evidence="7">The sequence shown here is derived from an EMBL/GenBank/DDBJ whole genome shotgun (WGS) entry which is preliminary data.</text>
</comment>
<dbReference type="InterPro" id="IPR036259">
    <property type="entry name" value="MFS_trans_sf"/>
</dbReference>
<feature type="transmembrane region" description="Helical" evidence="5">
    <location>
        <begin position="175"/>
        <end position="199"/>
    </location>
</feature>
<keyword evidence="8" id="KW-1185">Reference proteome</keyword>
<dbReference type="SUPFAM" id="SSF103473">
    <property type="entry name" value="MFS general substrate transporter"/>
    <property type="match status" value="1"/>
</dbReference>
<dbReference type="PANTHER" id="PTHR23508:SF10">
    <property type="entry name" value="CARBOXYLIC ACID TRANSPORTER PROTEIN HOMOLOG"/>
    <property type="match status" value="1"/>
</dbReference>
<proteinExistence type="predicted"/>
<accession>A0A6I4TWW5</accession>
<evidence type="ECO:0000256" key="4">
    <source>
        <dbReference type="ARBA" id="ARBA00023136"/>
    </source>
</evidence>
<feature type="transmembrane region" description="Helical" evidence="5">
    <location>
        <begin position="85"/>
        <end position="105"/>
    </location>
</feature>
<dbReference type="PROSITE" id="PS50850">
    <property type="entry name" value="MFS"/>
    <property type="match status" value="1"/>
</dbReference>
<dbReference type="GO" id="GO:0046943">
    <property type="term" value="F:carboxylic acid transmembrane transporter activity"/>
    <property type="evidence" value="ECO:0007669"/>
    <property type="project" value="TreeGrafter"/>
</dbReference>
<keyword evidence="4 5" id="KW-0472">Membrane</keyword>
<feature type="transmembrane region" description="Helical" evidence="5">
    <location>
        <begin position="347"/>
        <end position="367"/>
    </location>
</feature>
<feature type="transmembrane region" description="Helical" evidence="5">
    <location>
        <begin position="56"/>
        <end position="78"/>
    </location>
</feature>
<protein>
    <submittedName>
        <fullName evidence="7">MFS transporter</fullName>
    </submittedName>
</protein>
<evidence type="ECO:0000313" key="7">
    <source>
        <dbReference type="EMBL" id="MXP00373.1"/>
    </source>
</evidence>
<feature type="transmembrane region" description="Helical" evidence="5">
    <location>
        <begin position="261"/>
        <end position="281"/>
    </location>
</feature>
<dbReference type="GO" id="GO:0005886">
    <property type="term" value="C:plasma membrane"/>
    <property type="evidence" value="ECO:0007669"/>
    <property type="project" value="TreeGrafter"/>
</dbReference>
<feature type="domain" description="Major facilitator superfamily (MFS) profile" evidence="6">
    <location>
        <begin position="20"/>
        <end position="403"/>
    </location>
</feature>
<name>A0A6I4TWW5_9SPHN</name>
<dbReference type="InterPro" id="IPR020846">
    <property type="entry name" value="MFS_dom"/>
</dbReference>
<feature type="transmembrane region" description="Helical" evidence="5">
    <location>
        <begin position="142"/>
        <end position="163"/>
    </location>
</feature>
<feature type="transmembrane region" description="Helical" evidence="5">
    <location>
        <begin position="288"/>
        <end position="307"/>
    </location>
</feature>
<organism evidence="7 8">
    <name type="scientific">Croceibacterium xixiisoli</name>
    <dbReference type="NCBI Taxonomy" id="1476466"/>
    <lineage>
        <taxon>Bacteria</taxon>
        <taxon>Pseudomonadati</taxon>
        <taxon>Pseudomonadota</taxon>
        <taxon>Alphaproteobacteria</taxon>
        <taxon>Sphingomonadales</taxon>
        <taxon>Erythrobacteraceae</taxon>
        <taxon>Croceibacterium</taxon>
    </lineage>
</organism>
<dbReference type="InterPro" id="IPR011701">
    <property type="entry name" value="MFS"/>
</dbReference>
<evidence type="ECO:0000256" key="2">
    <source>
        <dbReference type="ARBA" id="ARBA00022692"/>
    </source>
</evidence>
<sequence>MNDAGGAQAPRMSNGRTLLCLVLIAGVFVMDGYDLNAMPLAAPRLAEPLGLSSDDFGWVFSAPLFGLGAGAALLAPLGDRVGRRLLIVTGCLAVALVTLATAHATTITGFLIWRFLTGLALGACLPNCTAMSAELAPDRLRATVMSVVSAGIVLGAMGAGISAPAVTTAFGWQGLFYIPAIFAALVAVLLWFIIPGDLARPVAPKSASRIPQLELLRAPWLFPFAIFAGALTLNAANLYLLTSWTPTVLPQVGFTADQASYVTGLMQGVGLVIGIAMSLLIDRWKPGVTLVAAFALMAGCFATIAMTEADPTLWTVLLLAGVGTITGTGMALPALTAYLFPAHVLSSAMGMGVLVARVGAIAGPLIGQAMLKAGVEPGLILGIAALPAVIGMVICLGVPAALRVRSHELKG</sequence>
<gene>
    <name evidence="7" type="ORF">GRI97_15385</name>
</gene>
<evidence type="ECO:0000259" key="6">
    <source>
        <dbReference type="PROSITE" id="PS50850"/>
    </source>
</evidence>
<keyword evidence="2 5" id="KW-0812">Transmembrane</keyword>
<evidence type="ECO:0000256" key="1">
    <source>
        <dbReference type="ARBA" id="ARBA00004141"/>
    </source>
</evidence>
<dbReference type="PANTHER" id="PTHR23508">
    <property type="entry name" value="CARBOXYLIC ACID TRANSPORTER PROTEIN HOMOLOG"/>
    <property type="match status" value="1"/>
</dbReference>
<keyword evidence="3 5" id="KW-1133">Transmembrane helix</keyword>
<feature type="transmembrane region" description="Helical" evidence="5">
    <location>
        <begin position="313"/>
        <end position="340"/>
    </location>
</feature>
<dbReference type="Pfam" id="PF07690">
    <property type="entry name" value="MFS_1"/>
    <property type="match status" value="1"/>
</dbReference>
<comment type="subcellular location">
    <subcellularLocation>
        <location evidence="1">Membrane</location>
        <topology evidence="1">Multi-pass membrane protein</topology>
    </subcellularLocation>
</comment>
<feature type="transmembrane region" description="Helical" evidence="5">
    <location>
        <begin position="220"/>
        <end position="241"/>
    </location>
</feature>
<feature type="transmembrane region" description="Helical" evidence="5">
    <location>
        <begin position="379"/>
        <end position="402"/>
    </location>
</feature>
<dbReference type="AlphaFoldDB" id="A0A6I4TWW5"/>
<dbReference type="Gene3D" id="1.20.1250.20">
    <property type="entry name" value="MFS general substrate transporter like domains"/>
    <property type="match status" value="2"/>
</dbReference>
<dbReference type="RefSeq" id="WP_161392081.1">
    <property type="nucleotide sequence ID" value="NZ_JBHSCP010000002.1"/>
</dbReference>
<dbReference type="OrthoDB" id="9800416at2"/>